<evidence type="ECO:0000313" key="3">
    <source>
        <dbReference type="Proteomes" id="UP000050482"/>
    </source>
</evidence>
<evidence type="ECO:0000313" key="2">
    <source>
        <dbReference type="EMBL" id="KPV44831.1"/>
    </source>
</evidence>
<proteinExistence type="predicted"/>
<feature type="transmembrane region" description="Helical" evidence="1">
    <location>
        <begin position="6"/>
        <end position="25"/>
    </location>
</feature>
<keyword evidence="1" id="KW-0472">Membrane</keyword>
<organism evidence="2 3">
    <name type="scientific">Alicyclobacillus ferrooxydans</name>
    <dbReference type="NCBI Taxonomy" id="471514"/>
    <lineage>
        <taxon>Bacteria</taxon>
        <taxon>Bacillati</taxon>
        <taxon>Bacillota</taxon>
        <taxon>Bacilli</taxon>
        <taxon>Bacillales</taxon>
        <taxon>Alicyclobacillaceae</taxon>
        <taxon>Alicyclobacillus</taxon>
    </lineage>
</organism>
<reference evidence="2 3" key="1">
    <citation type="submission" date="2015-09" db="EMBL/GenBank/DDBJ databases">
        <title>Draft genome sequence of Alicyclobacillus ferrooxydans DSM 22381.</title>
        <authorList>
            <person name="Hemp J."/>
        </authorList>
    </citation>
    <scope>NUCLEOTIDE SEQUENCE [LARGE SCALE GENOMIC DNA]</scope>
    <source>
        <strain evidence="2 3">TC-34</strain>
    </source>
</reference>
<keyword evidence="1" id="KW-1133">Transmembrane helix</keyword>
<feature type="transmembrane region" description="Helical" evidence="1">
    <location>
        <begin position="72"/>
        <end position="96"/>
    </location>
</feature>
<accession>A0A0P9GUA0</accession>
<dbReference type="RefSeq" id="WP_054968140.1">
    <property type="nucleotide sequence ID" value="NZ_LJCO01000021.1"/>
</dbReference>
<evidence type="ECO:0000256" key="1">
    <source>
        <dbReference type="SAM" id="Phobius"/>
    </source>
</evidence>
<dbReference type="PATRIC" id="fig|471514.4.peg.4338"/>
<sequence length="131" mass="14432">MESFGWLVIAILCALALGSLFIMMGRPTRNSALRGTGTALFGAACVFVGVIWEGVANTHLSPYHHFTYRLGVVSGIAFAVIGAIFFWVAVPVYQVWKRKWSMAWRITVTGVLLVSIVAGGFIIDFFMFPRL</sequence>
<comment type="caution">
    <text evidence="2">The sequence shown here is derived from an EMBL/GenBank/DDBJ whole genome shotgun (WGS) entry which is preliminary data.</text>
</comment>
<feature type="transmembrane region" description="Helical" evidence="1">
    <location>
        <begin position="32"/>
        <end position="52"/>
    </location>
</feature>
<dbReference type="Proteomes" id="UP000050482">
    <property type="component" value="Unassembled WGS sequence"/>
</dbReference>
<feature type="transmembrane region" description="Helical" evidence="1">
    <location>
        <begin position="108"/>
        <end position="128"/>
    </location>
</feature>
<name>A0A0P9GUA0_9BACL</name>
<dbReference type="EMBL" id="LJCO01000021">
    <property type="protein sequence ID" value="KPV44831.1"/>
    <property type="molecule type" value="Genomic_DNA"/>
</dbReference>
<protein>
    <submittedName>
        <fullName evidence="2">Uncharacterized protein</fullName>
    </submittedName>
</protein>
<gene>
    <name evidence="2" type="ORF">AN477_05300</name>
</gene>
<keyword evidence="1" id="KW-0812">Transmembrane</keyword>
<keyword evidence="3" id="KW-1185">Reference proteome</keyword>
<dbReference type="AlphaFoldDB" id="A0A0P9GUA0"/>